<dbReference type="RefSeq" id="WP_377189282.1">
    <property type="nucleotide sequence ID" value="NZ_JBHUPD010000004.1"/>
</dbReference>
<keyword evidence="3" id="KW-0418">Kinase</keyword>
<protein>
    <submittedName>
        <fullName evidence="3">Sensor histidine kinase</fullName>
        <ecNumber evidence="3">2.7.13.3</ecNumber>
    </submittedName>
</protein>
<dbReference type="Proteomes" id="UP001597557">
    <property type="component" value="Unassembled WGS sequence"/>
</dbReference>
<evidence type="ECO:0000313" key="3">
    <source>
        <dbReference type="EMBL" id="MFD2874496.1"/>
    </source>
</evidence>
<feature type="transmembrane region" description="Helical" evidence="1">
    <location>
        <begin position="12"/>
        <end position="36"/>
    </location>
</feature>
<feature type="transmembrane region" description="Helical" evidence="1">
    <location>
        <begin position="42"/>
        <end position="60"/>
    </location>
</feature>
<dbReference type="InterPro" id="IPR050640">
    <property type="entry name" value="Bact_2-comp_sensor_kinase"/>
</dbReference>
<sequence>MEQKIDFGRTTFNSALTDGIILSVIWLLVFWLFTALGKDDYYLIWIIDVLPFIPLYTYFSTKAIPDLLGKGEGYWRYFSRYIVSGSCINVALISIYCLMFRAQTPFVWMLLYLIFFLLAFFMVAPATWIVYSNRQSVYKLKTDLGKSTADLGFLRSQINPHFLFNVLNTLYGTALQEEAPRTSEGIQKLGDMMRFMLQENMQDKIPLTREVEYLTNYVELQKLRVQTSPDIVIELNIEEQHNYLLIAPMLLIPFVENAFKHGISLQEPSYIKISLHTEGNKLYFDVYNGTHAKKENDPESNNHGIGLDNVAQRLNLLYAGEHELVIHESMKEFFVHLVINLTGEIAIIE</sequence>
<keyword evidence="3" id="KW-0808">Transferase</keyword>
<gene>
    <name evidence="3" type="ORF">ACFS5N_18580</name>
</gene>
<dbReference type="PANTHER" id="PTHR34220">
    <property type="entry name" value="SENSOR HISTIDINE KINASE YPDA"/>
    <property type="match status" value="1"/>
</dbReference>
<organism evidence="3 4">
    <name type="scientific">Mucilaginibacter ximonensis</name>
    <dbReference type="NCBI Taxonomy" id="538021"/>
    <lineage>
        <taxon>Bacteria</taxon>
        <taxon>Pseudomonadati</taxon>
        <taxon>Bacteroidota</taxon>
        <taxon>Sphingobacteriia</taxon>
        <taxon>Sphingobacteriales</taxon>
        <taxon>Sphingobacteriaceae</taxon>
        <taxon>Mucilaginibacter</taxon>
    </lineage>
</organism>
<feature type="transmembrane region" description="Helical" evidence="1">
    <location>
        <begin position="108"/>
        <end position="131"/>
    </location>
</feature>
<keyword evidence="1" id="KW-0472">Membrane</keyword>
<evidence type="ECO:0000256" key="1">
    <source>
        <dbReference type="SAM" id="Phobius"/>
    </source>
</evidence>
<reference evidence="4" key="1">
    <citation type="journal article" date="2019" name="Int. J. Syst. Evol. Microbiol.">
        <title>The Global Catalogue of Microorganisms (GCM) 10K type strain sequencing project: providing services to taxonomists for standard genome sequencing and annotation.</title>
        <authorList>
            <consortium name="The Broad Institute Genomics Platform"/>
            <consortium name="The Broad Institute Genome Sequencing Center for Infectious Disease"/>
            <person name="Wu L."/>
            <person name="Ma J."/>
        </authorList>
    </citation>
    <scope>NUCLEOTIDE SEQUENCE [LARGE SCALE GENOMIC DNA]</scope>
    <source>
        <strain evidence="4">KCTC 22437</strain>
    </source>
</reference>
<dbReference type="EC" id="2.7.13.3" evidence="3"/>
<dbReference type="EMBL" id="JBHUPD010000004">
    <property type="protein sequence ID" value="MFD2874496.1"/>
    <property type="molecule type" value="Genomic_DNA"/>
</dbReference>
<feature type="transmembrane region" description="Helical" evidence="1">
    <location>
        <begin position="81"/>
        <end position="102"/>
    </location>
</feature>
<dbReference type="Gene3D" id="3.30.565.10">
    <property type="entry name" value="Histidine kinase-like ATPase, C-terminal domain"/>
    <property type="match status" value="1"/>
</dbReference>
<feature type="domain" description="Signal transduction histidine kinase internal region" evidence="2">
    <location>
        <begin position="150"/>
        <end position="226"/>
    </location>
</feature>
<accession>A0ABW5YGQ7</accession>
<dbReference type="PANTHER" id="PTHR34220:SF7">
    <property type="entry name" value="SENSOR HISTIDINE KINASE YPDA"/>
    <property type="match status" value="1"/>
</dbReference>
<dbReference type="SUPFAM" id="SSF55874">
    <property type="entry name" value="ATPase domain of HSP90 chaperone/DNA topoisomerase II/histidine kinase"/>
    <property type="match status" value="1"/>
</dbReference>
<keyword evidence="1" id="KW-0812">Transmembrane</keyword>
<keyword evidence="4" id="KW-1185">Reference proteome</keyword>
<dbReference type="InterPro" id="IPR010559">
    <property type="entry name" value="Sig_transdc_His_kin_internal"/>
</dbReference>
<dbReference type="Pfam" id="PF06580">
    <property type="entry name" value="His_kinase"/>
    <property type="match status" value="1"/>
</dbReference>
<keyword evidence="1" id="KW-1133">Transmembrane helix</keyword>
<evidence type="ECO:0000313" key="4">
    <source>
        <dbReference type="Proteomes" id="UP001597557"/>
    </source>
</evidence>
<dbReference type="GO" id="GO:0004673">
    <property type="term" value="F:protein histidine kinase activity"/>
    <property type="evidence" value="ECO:0007669"/>
    <property type="project" value="UniProtKB-EC"/>
</dbReference>
<proteinExistence type="predicted"/>
<dbReference type="InterPro" id="IPR036890">
    <property type="entry name" value="HATPase_C_sf"/>
</dbReference>
<evidence type="ECO:0000259" key="2">
    <source>
        <dbReference type="Pfam" id="PF06580"/>
    </source>
</evidence>
<comment type="caution">
    <text evidence="3">The sequence shown here is derived from an EMBL/GenBank/DDBJ whole genome shotgun (WGS) entry which is preliminary data.</text>
</comment>
<name>A0ABW5YGQ7_9SPHI</name>